<comment type="caution">
    <text evidence="1">The sequence shown here is derived from an EMBL/GenBank/DDBJ whole genome shotgun (WGS) entry which is preliminary data.</text>
</comment>
<evidence type="ECO:0000313" key="2">
    <source>
        <dbReference type="Proteomes" id="UP000579570"/>
    </source>
</evidence>
<dbReference type="RefSeq" id="WP_215906433.1">
    <property type="nucleotide sequence ID" value="NZ_JACHNV010000022.1"/>
</dbReference>
<dbReference type="Proteomes" id="UP000579570">
    <property type="component" value="Unassembled WGS sequence"/>
</dbReference>
<reference evidence="1 2" key="1">
    <citation type="submission" date="2020-08" db="EMBL/GenBank/DDBJ databases">
        <title>Genomic Encyclopedia of Type Strains, Phase IV (KMG-IV): sequencing the most valuable type-strain genomes for metagenomic binning, comparative biology and taxonomic classification.</title>
        <authorList>
            <person name="Goeker M."/>
        </authorList>
    </citation>
    <scope>NUCLEOTIDE SEQUENCE [LARGE SCALE GENOMIC DNA]</scope>
    <source>
        <strain evidence="1 2">DSM 26701</strain>
    </source>
</reference>
<protein>
    <submittedName>
        <fullName evidence="1">Uncharacterized protein</fullName>
    </submittedName>
</protein>
<keyword evidence="2" id="KW-1185">Reference proteome</keyword>
<dbReference type="EMBL" id="JACHNV010000022">
    <property type="protein sequence ID" value="MBB4603790.1"/>
    <property type="molecule type" value="Genomic_DNA"/>
</dbReference>
<evidence type="ECO:0000313" key="1">
    <source>
        <dbReference type="EMBL" id="MBB4603790.1"/>
    </source>
</evidence>
<gene>
    <name evidence="1" type="ORF">GGU46_004453</name>
</gene>
<organism evidence="1 2">
    <name type="scientific">Hymenobacter latericoloratus</name>
    <dbReference type="NCBI Taxonomy" id="1411121"/>
    <lineage>
        <taxon>Bacteria</taxon>
        <taxon>Pseudomonadati</taxon>
        <taxon>Bacteroidota</taxon>
        <taxon>Cytophagia</taxon>
        <taxon>Cytophagales</taxon>
        <taxon>Hymenobacteraceae</taxon>
        <taxon>Hymenobacter</taxon>
    </lineage>
</organism>
<sequence length="127" mass="14312">MYFRRMTVQCQKCGKDYEPKRRGGKFCSVSCRVVQHQLVKKGEAWPNPPNGDERYLAEKLVAVGRSATEALVQVEGLPAAEAFSRLRALVEGWAGVANNSIIEKVQYNEQQEMKAQATRVKRVRASK</sequence>
<name>A0ABR6K3Y9_9BACT</name>
<accession>A0ABR6K3Y9</accession>
<proteinExistence type="predicted"/>